<accession>A0ABP7D3M2</accession>
<dbReference type="RefSeq" id="WP_344881520.1">
    <property type="nucleotide sequence ID" value="NZ_BAABCJ010000002.1"/>
</dbReference>
<protein>
    <submittedName>
        <fullName evidence="3">Heparan-alpha-glucosaminide N-acetyltransferase domain-containing protein</fullName>
    </submittedName>
</protein>
<dbReference type="InterPro" id="IPR012429">
    <property type="entry name" value="HGSNAT_cat"/>
</dbReference>
<feature type="transmembrane region" description="Helical" evidence="1">
    <location>
        <begin position="113"/>
        <end position="130"/>
    </location>
</feature>
<name>A0ABP7D3M2_9MICC</name>
<dbReference type="EMBL" id="BAABCJ010000002">
    <property type="protein sequence ID" value="GAA3700424.1"/>
    <property type="molecule type" value="Genomic_DNA"/>
</dbReference>
<evidence type="ECO:0000256" key="1">
    <source>
        <dbReference type="SAM" id="Phobius"/>
    </source>
</evidence>
<comment type="caution">
    <text evidence="3">The sequence shown here is derived from an EMBL/GenBank/DDBJ whole genome shotgun (WGS) entry which is preliminary data.</text>
</comment>
<feature type="transmembrane region" description="Helical" evidence="1">
    <location>
        <begin position="20"/>
        <end position="43"/>
    </location>
</feature>
<feature type="domain" description="Heparan-alpha-glucosaminide N-acetyltransferase catalytic" evidence="2">
    <location>
        <begin position="10"/>
        <end position="218"/>
    </location>
</feature>
<dbReference type="Proteomes" id="UP001501536">
    <property type="component" value="Unassembled WGS sequence"/>
</dbReference>
<feature type="transmembrane region" description="Helical" evidence="1">
    <location>
        <begin position="221"/>
        <end position="239"/>
    </location>
</feature>
<keyword evidence="4" id="KW-1185">Reference proteome</keyword>
<gene>
    <name evidence="3" type="ORF">GCM10022377_12050</name>
</gene>
<feature type="transmembrane region" description="Helical" evidence="1">
    <location>
        <begin position="328"/>
        <end position="346"/>
    </location>
</feature>
<proteinExistence type="predicted"/>
<sequence>MSPTSPAATRVAGVDAARGIALLGMMATHIVPLAVSTADGAYATTWAADWFAGRASALFAVLAGVGLALLTGGAAGPTAARLAGARRSVVVRALVIAAIGLACGTLSTNVAVILVHYGLLFLAAVPFLGARPRTLLLWAVGWTLVSPALLYGAGLWLASSPLGPVLSLPGGGAAPTFSDLASPAALAANLLVSGYYPVVVWVSFLLIGLWAGRLRLQHPPVVLLLAVGGAVVAAGARLLSDWLLGVPGARPALADAMGVDAAQLELALRTGYYFDATEPTPWWFALAAPHTSAPLDLLHVAGSALAVLGACQLVALGLTAVLQRFGDVVLSPLTGAGAATLTLYVGHLVALDLLSGVTEAVSAERVFAWFAVSALALGAALRLTGARGPLEALVRQLAGSPRTGARAGSR</sequence>
<reference evidence="4" key="1">
    <citation type="journal article" date="2019" name="Int. J. Syst. Evol. Microbiol.">
        <title>The Global Catalogue of Microorganisms (GCM) 10K type strain sequencing project: providing services to taxonomists for standard genome sequencing and annotation.</title>
        <authorList>
            <consortium name="The Broad Institute Genomics Platform"/>
            <consortium name="The Broad Institute Genome Sequencing Center for Infectious Disease"/>
            <person name="Wu L."/>
            <person name="Ma J."/>
        </authorList>
    </citation>
    <scope>NUCLEOTIDE SEQUENCE [LARGE SCALE GENOMIC DNA]</scope>
    <source>
        <strain evidence="4">JCM 16961</strain>
    </source>
</reference>
<feature type="transmembrane region" description="Helical" evidence="1">
    <location>
        <begin position="89"/>
        <end position="107"/>
    </location>
</feature>
<organism evidence="3 4">
    <name type="scientific">Zhihengliuella alba</name>
    <dbReference type="NCBI Taxonomy" id="547018"/>
    <lineage>
        <taxon>Bacteria</taxon>
        <taxon>Bacillati</taxon>
        <taxon>Actinomycetota</taxon>
        <taxon>Actinomycetes</taxon>
        <taxon>Micrococcales</taxon>
        <taxon>Micrococcaceae</taxon>
        <taxon>Zhihengliuella</taxon>
    </lineage>
</organism>
<evidence type="ECO:0000259" key="2">
    <source>
        <dbReference type="Pfam" id="PF07786"/>
    </source>
</evidence>
<feature type="transmembrane region" description="Helical" evidence="1">
    <location>
        <begin position="55"/>
        <end position="77"/>
    </location>
</feature>
<dbReference type="Pfam" id="PF07786">
    <property type="entry name" value="HGSNAT_cat"/>
    <property type="match status" value="1"/>
</dbReference>
<feature type="transmembrane region" description="Helical" evidence="1">
    <location>
        <begin position="186"/>
        <end position="209"/>
    </location>
</feature>
<evidence type="ECO:0000313" key="4">
    <source>
        <dbReference type="Proteomes" id="UP001501536"/>
    </source>
</evidence>
<keyword evidence="1" id="KW-0812">Transmembrane</keyword>
<keyword evidence="1" id="KW-1133">Transmembrane helix</keyword>
<feature type="transmembrane region" description="Helical" evidence="1">
    <location>
        <begin position="366"/>
        <end position="385"/>
    </location>
</feature>
<keyword evidence="1" id="KW-0472">Membrane</keyword>
<evidence type="ECO:0000313" key="3">
    <source>
        <dbReference type="EMBL" id="GAA3700424.1"/>
    </source>
</evidence>
<feature type="transmembrane region" description="Helical" evidence="1">
    <location>
        <begin position="297"/>
        <end position="321"/>
    </location>
</feature>
<feature type="transmembrane region" description="Helical" evidence="1">
    <location>
        <begin position="135"/>
        <end position="158"/>
    </location>
</feature>